<keyword evidence="2" id="KW-1185">Reference proteome</keyword>
<organism evidence="1 2">
    <name type="scientific">Knoellia subterranea KCTC 19937</name>
    <dbReference type="NCBI Taxonomy" id="1385521"/>
    <lineage>
        <taxon>Bacteria</taxon>
        <taxon>Bacillati</taxon>
        <taxon>Actinomycetota</taxon>
        <taxon>Actinomycetes</taxon>
        <taxon>Micrococcales</taxon>
        <taxon>Intrasporangiaceae</taxon>
        <taxon>Knoellia</taxon>
    </lineage>
</organism>
<evidence type="ECO:0000313" key="2">
    <source>
        <dbReference type="Proteomes" id="UP000030011"/>
    </source>
</evidence>
<accession>A0A0A0JPY9</accession>
<dbReference type="STRING" id="1385521.N803_10025"/>
<comment type="caution">
    <text evidence="1">The sequence shown here is derived from an EMBL/GenBank/DDBJ whole genome shotgun (WGS) entry which is preliminary data.</text>
</comment>
<sequence>MTSLFTTGTAPCIVVIGASGGLGASTWAAALARRVAVHFGECVLVDADVGGGGLDMTCGTEHLPGLRWPDLARLRGVTSGERLVGALPRGEVPLLSAGGRGASVGASVVRDVLDSLRGVVPVVVDAGRPHTMGGEWVQGAHAVQVLSGLRARQLADTEALLSSLGAAAGVGHGSDGVGVGLITRSSGALGGDIDELIEHLGVPHLAHLRDDERVARESERGEWPGMRGPLRDTADHLVLDLMEAFGLARQGAA</sequence>
<name>A0A0A0JPY9_9MICO</name>
<evidence type="ECO:0000313" key="1">
    <source>
        <dbReference type="EMBL" id="KGN38097.1"/>
    </source>
</evidence>
<dbReference type="Gene3D" id="3.40.50.300">
    <property type="entry name" value="P-loop containing nucleotide triphosphate hydrolases"/>
    <property type="match status" value="1"/>
</dbReference>
<dbReference type="EMBL" id="AVPK01000003">
    <property type="protein sequence ID" value="KGN38097.1"/>
    <property type="molecule type" value="Genomic_DNA"/>
</dbReference>
<dbReference type="OrthoDB" id="3252838at2"/>
<dbReference type="SUPFAM" id="SSF52540">
    <property type="entry name" value="P-loop containing nucleoside triphosphate hydrolases"/>
    <property type="match status" value="1"/>
</dbReference>
<dbReference type="Proteomes" id="UP000030011">
    <property type="component" value="Unassembled WGS sequence"/>
</dbReference>
<proteinExistence type="predicted"/>
<dbReference type="RefSeq" id="WP_052111941.1">
    <property type="nucleotide sequence ID" value="NZ_AVPK01000003.1"/>
</dbReference>
<protein>
    <submittedName>
        <fullName evidence="1">Flp pilus assembly protein FlpE</fullName>
    </submittedName>
</protein>
<dbReference type="InterPro" id="IPR027417">
    <property type="entry name" value="P-loop_NTPase"/>
</dbReference>
<gene>
    <name evidence="1" type="ORF">N803_10025</name>
</gene>
<dbReference type="eggNOG" id="COG4963">
    <property type="taxonomic scope" value="Bacteria"/>
</dbReference>
<dbReference type="AlphaFoldDB" id="A0A0A0JPY9"/>
<reference evidence="1 2" key="1">
    <citation type="submission" date="2013-08" db="EMBL/GenBank/DDBJ databases">
        <title>The genome sequence of Knoellia subterranea.</title>
        <authorList>
            <person name="Zhu W."/>
            <person name="Wang G."/>
        </authorList>
    </citation>
    <scope>NUCLEOTIDE SEQUENCE [LARGE SCALE GENOMIC DNA]</scope>
    <source>
        <strain evidence="1 2">KCTC 19937</strain>
    </source>
</reference>